<gene>
    <name evidence="2" type="ORF">EYF70_27175</name>
    <name evidence="1" type="ORF">GCM10007387_02640</name>
</gene>
<name>A0A411X590_9BURK</name>
<reference evidence="1" key="3">
    <citation type="submission" date="2022-12" db="EMBL/GenBank/DDBJ databases">
        <authorList>
            <person name="Sun Q."/>
            <person name="Kim S."/>
        </authorList>
    </citation>
    <scope>NUCLEOTIDE SEQUENCE</scope>
    <source>
        <strain evidence="1">KCTC 12343</strain>
    </source>
</reference>
<evidence type="ECO:0000313" key="3">
    <source>
        <dbReference type="Proteomes" id="UP000292307"/>
    </source>
</evidence>
<accession>A0A411X590</accession>
<dbReference type="RefSeq" id="WP_131148149.1">
    <property type="nucleotide sequence ID" value="NZ_BMWV01000001.1"/>
</dbReference>
<dbReference type="GO" id="GO:0035312">
    <property type="term" value="F:5'-3' DNA exonuclease activity"/>
    <property type="evidence" value="ECO:0007669"/>
    <property type="project" value="TreeGrafter"/>
</dbReference>
<dbReference type="InterPro" id="IPR052018">
    <property type="entry name" value="PHP_domain"/>
</dbReference>
<dbReference type="PANTHER" id="PTHR42924">
    <property type="entry name" value="EXONUCLEASE"/>
    <property type="match status" value="1"/>
</dbReference>
<dbReference type="Gene3D" id="3.20.20.140">
    <property type="entry name" value="Metal-dependent hydrolases"/>
    <property type="match status" value="1"/>
</dbReference>
<sequence>MRFERLAGLAILLCGLLEQAAAQSTDLVLHGRLTGTDHQTYREVPFAVPPGVDRVTVTFDYTGREQRSVIDLGLIGPDGMPRGWSGGNKRTFTVGTVDATPSYLAVPALAGQWALLLGIPNMRANATADYTATVTFSRGQASDDAALATGARWYRGDLHSHTGHSDGSCRNRGGSASVPCPPFVLAQAAAARRLDFLAVTEHNTVSHAQALGELQPYFDTLLLMPGREITTFHGHANLFGTLAPLDFRRGWDTVLKDAQALRGLVSINHPVRPSGEDCMGCGWDTRTDMALVQAIEAVNGKDAGTRWSGIPFWEAQLDRGYRITAIGGSDSHRPDESPPGIPATVVHAAALSQSAILDGIRKGHVFVDIEGSPDRLLDVRAEANGNTAMMGDALDAPAGTAVRFRVRTAGVAGARLRIVDNGREITPLADPTVRDVDSVFTLAGDGRPHWVRVDVIAAAGHLLLLGNPVYLNARR</sequence>
<dbReference type="Proteomes" id="UP000628442">
    <property type="component" value="Unassembled WGS sequence"/>
</dbReference>
<dbReference type="GO" id="GO:0004534">
    <property type="term" value="F:5'-3' RNA exonuclease activity"/>
    <property type="evidence" value="ECO:0007669"/>
    <property type="project" value="TreeGrafter"/>
</dbReference>
<dbReference type="PANTHER" id="PTHR42924:SF3">
    <property type="entry name" value="POLYMERASE_HISTIDINOL PHOSPHATASE N-TERMINAL DOMAIN-CONTAINING PROTEIN"/>
    <property type="match status" value="1"/>
</dbReference>
<proteinExistence type="predicted"/>
<evidence type="ECO:0000313" key="1">
    <source>
        <dbReference type="EMBL" id="GGY24569.1"/>
    </source>
</evidence>
<protein>
    <submittedName>
        <fullName evidence="2">PHP domain-containing protein</fullName>
    </submittedName>
    <submittedName>
        <fullName evidence="1">Phosphoesterase</fullName>
    </submittedName>
</protein>
<dbReference type="EMBL" id="BMWV01000001">
    <property type="protein sequence ID" value="GGY24569.1"/>
    <property type="molecule type" value="Genomic_DNA"/>
</dbReference>
<reference evidence="2 3" key="2">
    <citation type="submission" date="2019-02" db="EMBL/GenBank/DDBJ databases">
        <title>Draft Genome Sequences of Six Type Strains of the Genus Massilia.</title>
        <authorList>
            <person name="Miess H."/>
            <person name="Frediansyhah A."/>
            <person name="Gross H."/>
        </authorList>
    </citation>
    <scope>NUCLEOTIDE SEQUENCE [LARGE SCALE GENOMIC DNA]</scope>
    <source>
        <strain evidence="2 3">DSM 17472</strain>
    </source>
</reference>
<dbReference type="EMBL" id="CP036401">
    <property type="protein sequence ID" value="QBI04084.1"/>
    <property type="molecule type" value="Genomic_DNA"/>
</dbReference>
<keyword evidence="3" id="KW-1185">Reference proteome</keyword>
<evidence type="ECO:0000313" key="2">
    <source>
        <dbReference type="EMBL" id="QBI04084.1"/>
    </source>
</evidence>
<dbReference type="OrthoDB" id="9804333at2"/>
<organism evidence="1 4">
    <name type="scientific">Pseudoduganella albidiflava</name>
    <dbReference type="NCBI Taxonomy" id="321983"/>
    <lineage>
        <taxon>Bacteria</taxon>
        <taxon>Pseudomonadati</taxon>
        <taxon>Pseudomonadota</taxon>
        <taxon>Betaproteobacteria</taxon>
        <taxon>Burkholderiales</taxon>
        <taxon>Oxalobacteraceae</taxon>
        <taxon>Telluria group</taxon>
        <taxon>Pseudoduganella</taxon>
    </lineage>
</organism>
<dbReference type="Proteomes" id="UP000292307">
    <property type="component" value="Chromosome"/>
</dbReference>
<dbReference type="NCBIfam" id="NF038032">
    <property type="entry name" value="CehA_McbA_metalo"/>
    <property type="match status" value="1"/>
</dbReference>
<dbReference type="AlphaFoldDB" id="A0A411X590"/>
<dbReference type="SUPFAM" id="SSF89550">
    <property type="entry name" value="PHP domain-like"/>
    <property type="match status" value="1"/>
</dbReference>
<dbReference type="InterPro" id="IPR016195">
    <property type="entry name" value="Pol/histidinol_Pase-like"/>
</dbReference>
<evidence type="ECO:0000313" key="4">
    <source>
        <dbReference type="Proteomes" id="UP000628442"/>
    </source>
</evidence>
<reference evidence="1" key="1">
    <citation type="journal article" date="2014" name="Int. J. Syst. Evol. Microbiol.">
        <title>Complete genome sequence of Corynebacterium casei LMG S-19264T (=DSM 44701T), isolated from a smear-ripened cheese.</title>
        <authorList>
            <consortium name="US DOE Joint Genome Institute (JGI-PGF)"/>
            <person name="Walter F."/>
            <person name="Albersmeier A."/>
            <person name="Kalinowski J."/>
            <person name="Ruckert C."/>
        </authorList>
    </citation>
    <scope>NUCLEOTIDE SEQUENCE</scope>
    <source>
        <strain evidence="1">KCTC 12343</strain>
    </source>
</reference>